<gene>
    <name evidence="2" type="ORF">KXV57_005175</name>
</gene>
<name>A0A9P8NLG8_ASPFM</name>
<dbReference type="AlphaFoldDB" id="A0A9P8NLG8"/>
<comment type="caution">
    <text evidence="2">The sequence shown here is derived from an EMBL/GenBank/DDBJ whole genome shotgun (WGS) entry which is preliminary data.</text>
</comment>
<feature type="region of interest" description="Disordered" evidence="1">
    <location>
        <begin position="1"/>
        <end position="35"/>
    </location>
</feature>
<dbReference type="Proteomes" id="UP000813423">
    <property type="component" value="Unassembled WGS sequence"/>
</dbReference>
<evidence type="ECO:0000313" key="3">
    <source>
        <dbReference type="Proteomes" id="UP000813423"/>
    </source>
</evidence>
<accession>A0A9P8NLG8</accession>
<proteinExistence type="predicted"/>
<reference evidence="2" key="1">
    <citation type="submission" date="2021-08" db="EMBL/GenBank/DDBJ databases">
        <title>Global Aspergillus fumigatus from environmental and clinical sources.</title>
        <authorList>
            <person name="Barber A."/>
            <person name="Sae-Ong T."/>
        </authorList>
    </citation>
    <scope>NUCLEOTIDE SEQUENCE</scope>
    <source>
        <strain evidence="2">NRZ-2016-071</strain>
    </source>
</reference>
<evidence type="ECO:0000313" key="2">
    <source>
        <dbReference type="EMBL" id="KAH1906738.1"/>
    </source>
</evidence>
<sequence length="293" mass="32547">MSPPTSPHPSASPHHPNTSRARSLRSASVEASPRSPQQIFNEIVDQIPQIKEFTELIYEDIDPDDGSLLCLSLVEDKRIERRCVRVNFNAHTRVLRIKVMPTRLHDVHQRWATAAMATWALNGLLNQDEVDLLCGSVGSTFTGFAGNYRGSSKEPDYSFCPNSSAFPSLVIEAGWAESFPHLRNDKDLWMDGCPSVELVLLIRWTKISGNRVKGMLEVWRRNGAGGLSVTEMPIFPRPVPQPASELVQFIKGQLFGPMVIAGQDPSTVLSLDVARLRVMAEEVMTMRMGLTPA</sequence>
<dbReference type="EMBL" id="JAIBSC010000034">
    <property type="protein sequence ID" value="KAH1906738.1"/>
    <property type="molecule type" value="Genomic_DNA"/>
</dbReference>
<evidence type="ECO:0000256" key="1">
    <source>
        <dbReference type="SAM" id="MobiDB-lite"/>
    </source>
</evidence>
<feature type="compositionally biased region" description="Low complexity" evidence="1">
    <location>
        <begin position="8"/>
        <end position="19"/>
    </location>
</feature>
<protein>
    <submittedName>
        <fullName evidence="2">Uncharacterized protein</fullName>
    </submittedName>
</protein>
<organism evidence="2 3">
    <name type="scientific">Aspergillus fumigatus</name>
    <name type="common">Neosartorya fumigata</name>
    <dbReference type="NCBI Taxonomy" id="746128"/>
    <lineage>
        <taxon>Eukaryota</taxon>
        <taxon>Fungi</taxon>
        <taxon>Dikarya</taxon>
        <taxon>Ascomycota</taxon>
        <taxon>Pezizomycotina</taxon>
        <taxon>Eurotiomycetes</taxon>
        <taxon>Eurotiomycetidae</taxon>
        <taxon>Eurotiales</taxon>
        <taxon>Aspergillaceae</taxon>
        <taxon>Aspergillus</taxon>
        <taxon>Aspergillus subgen. Fumigati</taxon>
    </lineage>
</organism>